<dbReference type="InterPro" id="IPR001141">
    <property type="entry name" value="Ribosomal_eL27"/>
</dbReference>
<comment type="pathway">
    <text evidence="12">Carbohydrate metabolism; D-ribose degradation; D-ribose 5-phosphate from beta-D-ribopyranose: step 2/2.</text>
</comment>
<evidence type="ECO:0000256" key="3">
    <source>
        <dbReference type="ARBA" id="ARBA00022723"/>
    </source>
</evidence>
<dbReference type="GO" id="GO:0005524">
    <property type="term" value="F:ATP binding"/>
    <property type="evidence" value="ECO:0007669"/>
    <property type="project" value="UniProtKB-UniRule"/>
</dbReference>
<feature type="binding site" evidence="12">
    <location>
        <position position="452"/>
    </location>
    <ligand>
        <name>K(+)</name>
        <dbReference type="ChEBI" id="CHEBI:29103"/>
    </ligand>
</feature>
<comment type="cofactor">
    <cofactor evidence="12">
        <name>Mg(2+)</name>
        <dbReference type="ChEBI" id="CHEBI:18420"/>
    </cofactor>
    <text evidence="12">Requires a divalent cation, most likely magnesium in vivo, as an electrophilic catalyst to aid phosphoryl group transfer. It is the chelate of the metal and the nucleotide that is the actual substrate.</text>
</comment>
<dbReference type="CDD" id="cd06090">
    <property type="entry name" value="KOW_RPL27"/>
    <property type="match status" value="1"/>
</dbReference>
<evidence type="ECO:0000313" key="14">
    <source>
        <dbReference type="EMBL" id="THH32869.1"/>
    </source>
</evidence>
<dbReference type="GO" id="GO:0005737">
    <property type="term" value="C:cytoplasm"/>
    <property type="evidence" value="ECO:0007669"/>
    <property type="project" value="UniProtKB-SubCell"/>
</dbReference>
<dbReference type="PANTHER" id="PTHR10584">
    <property type="entry name" value="SUGAR KINASE"/>
    <property type="match status" value="1"/>
</dbReference>
<keyword evidence="7 12" id="KW-0460">Magnesium</keyword>
<evidence type="ECO:0000256" key="5">
    <source>
        <dbReference type="ARBA" id="ARBA00022777"/>
    </source>
</evidence>
<dbReference type="GO" id="GO:0019303">
    <property type="term" value="P:D-ribose catabolic process"/>
    <property type="evidence" value="ECO:0007669"/>
    <property type="project" value="UniProtKB-UniRule"/>
</dbReference>
<dbReference type="SUPFAM" id="SSF53613">
    <property type="entry name" value="Ribokinase-like"/>
    <property type="match status" value="1"/>
</dbReference>
<dbReference type="OrthoDB" id="2365484at2759"/>
<evidence type="ECO:0000256" key="4">
    <source>
        <dbReference type="ARBA" id="ARBA00022741"/>
    </source>
</evidence>
<dbReference type="GO" id="GO:0006412">
    <property type="term" value="P:translation"/>
    <property type="evidence" value="ECO:0007669"/>
    <property type="project" value="InterPro"/>
</dbReference>
<comment type="caution">
    <text evidence="12">Lacks conserved residue(s) required for the propagation of feature annotation.</text>
</comment>
<organism evidence="14 15">
    <name type="scientific">Antrodiella citrinella</name>
    <dbReference type="NCBI Taxonomy" id="2447956"/>
    <lineage>
        <taxon>Eukaryota</taxon>
        <taxon>Fungi</taxon>
        <taxon>Dikarya</taxon>
        <taxon>Basidiomycota</taxon>
        <taxon>Agaricomycotina</taxon>
        <taxon>Agaricomycetes</taxon>
        <taxon>Polyporales</taxon>
        <taxon>Steccherinaceae</taxon>
        <taxon>Antrodiella</taxon>
    </lineage>
</organism>
<name>A0A4S4N1S1_9APHY</name>
<evidence type="ECO:0000256" key="11">
    <source>
        <dbReference type="ARBA" id="ARBA00023277"/>
    </source>
</evidence>
<dbReference type="InterPro" id="IPR011611">
    <property type="entry name" value="PfkB_dom"/>
</dbReference>
<dbReference type="Gene3D" id="2.30.30.770">
    <property type="match status" value="1"/>
</dbReference>
<comment type="similarity">
    <text evidence="12">Belongs to the carbohydrate kinase PfkB family. Ribokinase subfamily.</text>
</comment>
<comment type="similarity">
    <text evidence="1">Belongs to the eukaryotic ribosomal protein eL27 family.</text>
</comment>
<proteinExistence type="inferred from homology"/>
<keyword evidence="15" id="KW-1185">Reference proteome</keyword>
<comment type="caution">
    <text evidence="14">The sequence shown here is derived from an EMBL/GenBank/DDBJ whole genome shotgun (WGS) entry which is preliminary data.</text>
</comment>
<dbReference type="Proteomes" id="UP000308730">
    <property type="component" value="Unassembled WGS sequence"/>
</dbReference>
<keyword evidence="2 12" id="KW-0808">Transferase</keyword>
<dbReference type="Pfam" id="PF00294">
    <property type="entry name" value="PfkB"/>
    <property type="match status" value="1"/>
</dbReference>
<comment type="catalytic activity">
    <reaction evidence="12">
        <text>D-ribose + ATP = D-ribose 5-phosphate + ADP + H(+)</text>
        <dbReference type="Rhea" id="RHEA:13697"/>
        <dbReference type="ChEBI" id="CHEBI:15378"/>
        <dbReference type="ChEBI" id="CHEBI:30616"/>
        <dbReference type="ChEBI" id="CHEBI:47013"/>
        <dbReference type="ChEBI" id="CHEBI:78346"/>
        <dbReference type="ChEBI" id="CHEBI:456216"/>
        <dbReference type="EC" id="2.7.1.15"/>
    </reaction>
</comment>
<feature type="binding site" evidence="12">
    <location>
        <begin position="170"/>
        <end position="174"/>
    </location>
    <ligand>
        <name>substrate</name>
    </ligand>
</feature>
<dbReference type="InterPro" id="IPR008991">
    <property type="entry name" value="Translation_prot_SH3-like_sf"/>
</dbReference>
<comment type="function">
    <text evidence="12">Catalyzes the phosphorylation of ribose at O-5 in a reaction requiring ATP and magnesium. The resulting D-ribose-5-phosphate can then be used either for sythesis of nucleotides, histidine, and tryptophan, or as a component of the pentose phosphate pathway.</text>
</comment>
<evidence type="ECO:0000256" key="12">
    <source>
        <dbReference type="HAMAP-Rule" id="MF_03215"/>
    </source>
</evidence>
<dbReference type="PANTHER" id="PTHR10584:SF166">
    <property type="entry name" value="RIBOKINASE"/>
    <property type="match status" value="1"/>
</dbReference>
<keyword evidence="10" id="KW-0687">Ribonucleoprotein</keyword>
<evidence type="ECO:0000256" key="2">
    <source>
        <dbReference type="ARBA" id="ARBA00022679"/>
    </source>
</evidence>
<evidence type="ECO:0000256" key="7">
    <source>
        <dbReference type="ARBA" id="ARBA00022842"/>
    </source>
</evidence>
<dbReference type="GO" id="GO:0004747">
    <property type="term" value="F:ribokinase activity"/>
    <property type="evidence" value="ECO:0007669"/>
    <property type="project" value="UniProtKB-UniRule"/>
</dbReference>
<feature type="domain" description="Carbohydrate kinase PfkB" evidence="13">
    <location>
        <begin position="155"/>
        <end position="464"/>
    </location>
</feature>
<feature type="binding site" evidence="12">
    <location>
        <position position="455"/>
    </location>
    <ligand>
        <name>K(+)</name>
        <dbReference type="ChEBI" id="CHEBI:29103"/>
    </ligand>
</feature>
<dbReference type="FunFam" id="2.30.30.770:FF:000001">
    <property type="entry name" value="60S ribosomal protein L27"/>
    <property type="match status" value="1"/>
</dbReference>
<feature type="binding site" evidence="12">
    <location>
        <position position="457"/>
    </location>
    <ligand>
        <name>K(+)</name>
        <dbReference type="ChEBI" id="CHEBI:29103"/>
    </ligand>
</feature>
<comment type="subunit">
    <text evidence="12">Homodimer.</text>
</comment>
<keyword evidence="9" id="KW-0689">Ribosomal protein</keyword>
<dbReference type="CDD" id="cd01174">
    <property type="entry name" value="ribokinase"/>
    <property type="match status" value="1"/>
</dbReference>
<feature type="active site" description="Proton acceptor" evidence="12">
    <location>
        <position position="412"/>
    </location>
</feature>
<evidence type="ECO:0000256" key="9">
    <source>
        <dbReference type="ARBA" id="ARBA00022980"/>
    </source>
</evidence>
<keyword evidence="8 12" id="KW-0630">Potassium</keyword>
<accession>A0A4S4N1S1</accession>
<feature type="binding site" evidence="12">
    <location>
        <position position="268"/>
    </location>
    <ligand>
        <name>substrate</name>
    </ligand>
</feature>
<dbReference type="AlphaFoldDB" id="A0A4S4N1S1"/>
<dbReference type="InterPro" id="IPR002139">
    <property type="entry name" value="Ribo/fructo_kinase"/>
</dbReference>
<keyword evidence="3 12" id="KW-0479">Metal-binding</keyword>
<feature type="binding site" evidence="12">
    <location>
        <begin position="375"/>
        <end position="380"/>
    </location>
    <ligand>
        <name>ATP</name>
        <dbReference type="ChEBI" id="CHEBI:30616"/>
    </ligand>
</feature>
<dbReference type="GO" id="GO:0046872">
    <property type="term" value="F:metal ion binding"/>
    <property type="evidence" value="ECO:0007669"/>
    <property type="project" value="UniProtKB-KW"/>
</dbReference>
<dbReference type="Gene3D" id="3.40.1190.20">
    <property type="match status" value="1"/>
</dbReference>
<dbReference type="PRINTS" id="PR00990">
    <property type="entry name" value="RIBOKINASE"/>
</dbReference>
<sequence length="470" mass="50957">MVRVYKPGKVAIVLAGRQAGKKVVVIKQLDEGTKERPYPHAIVAGVERYPLKVTKRMGAKKLAKRSKVKPFIKSINYSHLFPTRYALELEGLKGIVGADTFKEPSQREDTKKQIKKQLEERYTSGKNKWFFTQLRTLICKLDIDEFFHVPNIVNPGQTLSSTKFERRAGGKGANQAVAIAKAGGRVALCGAAGPDGQWMLDDMKKAGVQVEELVPTEGPTGRAIIQLSPDGENSIVLLGGANTEPSTQSTCDTRLSSASYTHLLVQNEIPWASTLHALQTSHTRSPRAWTFFNPSPMPSRDQLRVLPWDAVDWLIVNEGEAEELYTALTDKEYTATRVVLPPNWPSNTTLAGAHLLLHCLRDLDSFPSTVSLVCTLGSLGVVVLPARTDAEAIYVPAAKLAGPVVDTTGAGDCFAGYLVAGFLERGHQDPVGLSAAELEGVVKVAVKAAGMCVTRHGASGSIPSRRELNI</sequence>
<dbReference type="HAMAP" id="MF_01987">
    <property type="entry name" value="Ribokinase"/>
    <property type="match status" value="1"/>
</dbReference>
<keyword evidence="6 12" id="KW-0067">ATP-binding</keyword>
<evidence type="ECO:0000259" key="13">
    <source>
        <dbReference type="Pfam" id="PF00294"/>
    </source>
</evidence>
<keyword evidence="11 12" id="KW-0119">Carbohydrate metabolism</keyword>
<evidence type="ECO:0000256" key="8">
    <source>
        <dbReference type="ARBA" id="ARBA00022958"/>
    </source>
</evidence>
<feature type="binding site" evidence="12">
    <location>
        <position position="412"/>
    </location>
    <ligand>
        <name>substrate</name>
    </ligand>
</feature>
<dbReference type="GO" id="GO:0003735">
    <property type="term" value="F:structural constituent of ribosome"/>
    <property type="evidence" value="ECO:0007669"/>
    <property type="project" value="InterPro"/>
</dbReference>
<feature type="binding site" evidence="12">
    <location>
        <position position="408"/>
    </location>
    <ligand>
        <name>K(+)</name>
        <dbReference type="ChEBI" id="CHEBI:29103"/>
    </ligand>
</feature>
<dbReference type="GO" id="GO:0005840">
    <property type="term" value="C:ribosome"/>
    <property type="evidence" value="ECO:0007669"/>
    <property type="project" value="UniProtKB-KW"/>
</dbReference>
<dbReference type="InterPro" id="IPR038655">
    <property type="entry name" value="Ribosomal_eL27_sf"/>
</dbReference>
<dbReference type="SUPFAM" id="SSF50104">
    <property type="entry name" value="Translation proteins SH3-like domain"/>
    <property type="match status" value="1"/>
</dbReference>
<dbReference type="Pfam" id="PF01777">
    <property type="entry name" value="Ribosomal_L27e"/>
    <property type="match status" value="1"/>
</dbReference>
<keyword evidence="4 12" id="KW-0547">Nucleotide-binding</keyword>
<evidence type="ECO:0000313" key="15">
    <source>
        <dbReference type="Proteomes" id="UP000308730"/>
    </source>
</evidence>
<keyword evidence="12" id="KW-0539">Nucleus</keyword>
<dbReference type="InterPro" id="IPR011877">
    <property type="entry name" value="Ribokinase"/>
</dbReference>
<dbReference type="EMBL" id="SGPM01000014">
    <property type="protein sequence ID" value="THH32869.1"/>
    <property type="molecule type" value="Genomic_DNA"/>
</dbReference>
<reference evidence="14 15" key="1">
    <citation type="submission" date="2019-02" db="EMBL/GenBank/DDBJ databases">
        <title>Genome sequencing of the rare red list fungi Antrodiella citrinella (Flaviporus citrinellus).</title>
        <authorList>
            <person name="Buettner E."/>
            <person name="Kellner H."/>
        </authorList>
    </citation>
    <scope>NUCLEOTIDE SEQUENCE [LARGE SCALE GENOMIC DNA]</scope>
    <source>
        <strain evidence="14 15">DSM 108506</strain>
    </source>
</reference>
<keyword evidence="5 12" id="KW-0418">Kinase</keyword>
<gene>
    <name evidence="14" type="ORF">EUX98_g1347</name>
</gene>
<evidence type="ECO:0000256" key="10">
    <source>
        <dbReference type="ARBA" id="ARBA00023274"/>
    </source>
</evidence>
<dbReference type="InterPro" id="IPR041991">
    <property type="entry name" value="Ribosomal_eL27_KOW"/>
</dbReference>
<evidence type="ECO:0000256" key="6">
    <source>
        <dbReference type="ARBA" id="ARBA00022840"/>
    </source>
</evidence>
<protein>
    <recommendedName>
        <fullName evidence="12">Ribokinase</fullName>
        <shortName evidence="12">RK</shortName>
        <ecNumber evidence="12">2.7.1.15</ecNumber>
    </recommendedName>
</protein>
<feature type="binding site" evidence="12">
    <location>
        <begin position="411"/>
        <end position="412"/>
    </location>
    <ligand>
        <name>ATP</name>
        <dbReference type="ChEBI" id="CHEBI:30616"/>
    </ligand>
</feature>
<dbReference type="GO" id="GO:0005634">
    <property type="term" value="C:nucleus"/>
    <property type="evidence" value="ECO:0007669"/>
    <property type="project" value="UniProtKB-SubCell"/>
</dbReference>
<dbReference type="UniPathway" id="UPA00916">
    <property type="reaction ID" value="UER00889"/>
</dbReference>
<dbReference type="EC" id="2.7.1.15" evidence="12"/>
<feature type="binding site" evidence="12">
    <location>
        <begin position="142"/>
        <end position="144"/>
    </location>
    <ligand>
        <name>substrate</name>
    </ligand>
</feature>
<comment type="subcellular location">
    <subcellularLocation>
        <location evidence="12">Cytoplasm</location>
    </subcellularLocation>
    <subcellularLocation>
        <location evidence="12">Nucleus</location>
    </subcellularLocation>
</comment>
<feature type="binding site" evidence="12">
    <location>
        <position position="406"/>
    </location>
    <ligand>
        <name>K(+)</name>
        <dbReference type="ChEBI" id="CHEBI:29103"/>
    </ligand>
</feature>
<keyword evidence="12" id="KW-0963">Cytoplasm</keyword>
<feature type="binding site" evidence="12">
    <location>
        <position position="461"/>
    </location>
    <ligand>
        <name>K(+)</name>
        <dbReference type="ChEBI" id="CHEBI:29103"/>
    </ligand>
</feature>
<comment type="activity regulation">
    <text evidence="12">Activated by a monovalent cation that binds near, but not in, the active site. The most likely occupant of the site in vivo is potassium. Ion binding induces a conformational change that may alter substrate affinity.</text>
</comment>
<dbReference type="GO" id="GO:1990904">
    <property type="term" value="C:ribonucleoprotein complex"/>
    <property type="evidence" value="ECO:0007669"/>
    <property type="project" value="UniProtKB-KW"/>
</dbReference>
<feature type="binding site" evidence="12">
    <location>
        <position position="317"/>
    </location>
    <ligand>
        <name>ATP</name>
        <dbReference type="ChEBI" id="CHEBI:30616"/>
    </ligand>
</feature>
<dbReference type="InterPro" id="IPR029056">
    <property type="entry name" value="Ribokinase-like"/>
</dbReference>
<evidence type="ECO:0000256" key="1">
    <source>
        <dbReference type="ARBA" id="ARBA00009124"/>
    </source>
</evidence>